<sequence>MDFKWKNKLIVGGMAATLTLGGLAGCGDGKDQDNGIDDGEVDDQLDPENNPVDEDNDVNDGVDNENNNPDDGLDQNNGIGDGEIDDQLDPDINSPEGDKKQ</sequence>
<organism evidence="2 3">
    <name type="scientific">Domibacillus mangrovi</name>
    <dbReference type="NCBI Taxonomy" id="1714354"/>
    <lineage>
        <taxon>Bacteria</taxon>
        <taxon>Bacillati</taxon>
        <taxon>Bacillota</taxon>
        <taxon>Bacilli</taxon>
        <taxon>Bacillales</taxon>
        <taxon>Bacillaceae</taxon>
        <taxon>Domibacillus</taxon>
    </lineage>
</organism>
<name>A0A1Q5P6J5_9BACI</name>
<dbReference type="EMBL" id="MRWQ01000001">
    <property type="protein sequence ID" value="OKL37876.1"/>
    <property type="molecule type" value="Genomic_DNA"/>
</dbReference>
<comment type="caution">
    <text evidence="2">The sequence shown here is derived from an EMBL/GenBank/DDBJ whole genome shotgun (WGS) entry which is preliminary data.</text>
</comment>
<feature type="compositionally biased region" description="Acidic residues" evidence="1">
    <location>
        <begin position="34"/>
        <end position="63"/>
    </location>
</feature>
<dbReference type="RefSeq" id="WP_073709889.1">
    <property type="nucleotide sequence ID" value="NZ_MRWQ01000001.1"/>
</dbReference>
<evidence type="ECO:0000313" key="2">
    <source>
        <dbReference type="EMBL" id="OKL37876.1"/>
    </source>
</evidence>
<dbReference type="PROSITE" id="PS51257">
    <property type="entry name" value="PROKAR_LIPOPROTEIN"/>
    <property type="match status" value="1"/>
</dbReference>
<dbReference type="AlphaFoldDB" id="A0A1Q5P6J5"/>
<gene>
    <name evidence="2" type="ORF">BLL40_00115</name>
</gene>
<keyword evidence="3" id="KW-1185">Reference proteome</keyword>
<protein>
    <submittedName>
        <fullName evidence="2">Uncharacterized protein</fullName>
    </submittedName>
</protein>
<accession>A0A1Q5P6J5</accession>
<evidence type="ECO:0000256" key="1">
    <source>
        <dbReference type="SAM" id="MobiDB-lite"/>
    </source>
</evidence>
<evidence type="ECO:0000313" key="3">
    <source>
        <dbReference type="Proteomes" id="UP000186524"/>
    </source>
</evidence>
<reference evidence="2 3" key="1">
    <citation type="submission" date="2016-12" db="EMBL/GenBank/DDBJ databases">
        <title>Domibacillus sp. SAOS 44 whole genome sequencing.</title>
        <authorList>
            <person name="Verma A."/>
            <person name="Krishnamurthi S."/>
        </authorList>
    </citation>
    <scope>NUCLEOTIDE SEQUENCE [LARGE SCALE GENOMIC DNA]</scope>
    <source>
        <strain evidence="2 3">SAOS 44</strain>
    </source>
</reference>
<proteinExistence type="predicted"/>
<feature type="region of interest" description="Disordered" evidence="1">
    <location>
        <begin position="24"/>
        <end position="101"/>
    </location>
</feature>
<dbReference type="Proteomes" id="UP000186524">
    <property type="component" value="Unassembled WGS sequence"/>
</dbReference>